<gene>
    <name evidence="2" type="ORF">KC19_9G182400</name>
</gene>
<feature type="non-terminal residue" evidence="2">
    <location>
        <position position="136"/>
    </location>
</feature>
<accession>A0A8T0GVJ1</accession>
<feature type="compositionally biased region" description="Polar residues" evidence="1">
    <location>
        <begin position="27"/>
        <end position="47"/>
    </location>
</feature>
<proteinExistence type="predicted"/>
<organism evidence="2 3">
    <name type="scientific">Ceratodon purpureus</name>
    <name type="common">Fire moss</name>
    <name type="synonym">Dicranum purpureum</name>
    <dbReference type="NCBI Taxonomy" id="3225"/>
    <lineage>
        <taxon>Eukaryota</taxon>
        <taxon>Viridiplantae</taxon>
        <taxon>Streptophyta</taxon>
        <taxon>Embryophyta</taxon>
        <taxon>Bryophyta</taxon>
        <taxon>Bryophytina</taxon>
        <taxon>Bryopsida</taxon>
        <taxon>Dicranidae</taxon>
        <taxon>Pseudoditrichales</taxon>
        <taxon>Ditrichaceae</taxon>
        <taxon>Ceratodon</taxon>
    </lineage>
</organism>
<sequence>MLMNYLELHQAQTPELRATCTTLIEHASSNQPSDNNARLIPTQTPTTEKLRRKDKVQTPTCLASSSRPDNSRDLWNLQPSLRVPVTHPSYLDWSCRYPPGRASSASNLAACVAILELGHSLCSLPGRLVLPFVLLR</sequence>
<comment type="caution">
    <text evidence="2">The sequence shown here is derived from an EMBL/GenBank/DDBJ whole genome shotgun (WGS) entry which is preliminary data.</text>
</comment>
<name>A0A8T0GVJ1_CERPU</name>
<reference evidence="2" key="1">
    <citation type="submission" date="2020-06" db="EMBL/GenBank/DDBJ databases">
        <title>WGS assembly of Ceratodon purpureus strain R40.</title>
        <authorList>
            <person name="Carey S.B."/>
            <person name="Jenkins J."/>
            <person name="Shu S."/>
            <person name="Lovell J.T."/>
            <person name="Sreedasyam A."/>
            <person name="Maumus F."/>
            <person name="Tiley G.P."/>
            <person name="Fernandez-Pozo N."/>
            <person name="Barry K."/>
            <person name="Chen C."/>
            <person name="Wang M."/>
            <person name="Lipzen A."/>
            <person name="Daum C."/>
            <person name="Saski C.A."/>
            <person name="Payton A.C."/>
            <person name="Mcbreen J.C."/>
            <person name="Conrad R.E."/>
            <person name="Kollar L.M."/>
            <person name="Olsson S."/>
            <person name="Huttunen S."/>
            <person name="Landis J.B."/>
            <person name="Wickett N.J."/>
            <person name="Johnson M.G."/>
            <person name="Rensing S.A."/>
            <person name="Grimwood J."/>
            <person name="Schmutz J."/>
            <person name="Mcdaniel S.F."/>
        </authorList>
    </citation>
    <scope>NUCLEOTIDE SEQUENCE</scope>
    <source>
        <strain evidence="2">R40</strain>
    </source>
</reference>
<feature type="compositionally biased region" description="Polar residues" evidence="1">
    <location>
        <begin position="57"/>
        <end position="68"/>
    </location>
</feature>
<evidence type="ECO:0000313" key="2">
    <source>
        <dbReference type="EMBL" id="KAG0562913.1"/>
    </source>
</evidence>
<dbReference type="EMBL" id="CM026430">
    <property type="protein sequence ID" value="KAG0562913.1"/>
    <property type="molecule type" value="Genomic_DNA"/>
</dbReference>
<dbReference type="AlphaFoldDB" id="A0A8T0GVJ1"/>
<dbReference type="Proteomes" id="UP000822688">
    <property type="component" value="Chromosome 9"/>
</dbReference>
<protein>
    <submittedName>
        <fullName evidence="2">Uncharacterized protein</fullName>
    </submittedName>
</protein>
<keyword evidence="3" id="KW-1185">Reference proteome</keyword>
<evidence type="ECO:0000256" key="1">
    <source>
        <dbReference type="SAM" id="MobiDB-lite"/>
    </source>
</evidence>
<feature type="region of interest" description="Disordered" evidence="1">
    <location>
        <begin position="27"/>
        <end position="69"/>
    </location>
</feature>
<evidence type="ECO:0000313" key="3">
    <source>
        <dbReference type="Proteomes" id="UP000822688"/>
    </source>
</evidence>